<accession>A0A6A7ACN9</accession>
<evidence type="ECO:0000256" key="1">
    <source>
        <dbReference type="SAM" id="SignalP"/>
    </source>
</evidence>
<keyword evidence="3" id="KW-1185">Reference proteome</keyword>
<gene>
    <name evidence="2" type="ORF">CC86DRAFT_161554</name>
</gene>
<dbReference type="AlphaFoldDB" id="A0A6A7ACN9"/>
<dbReference type="EMBL" id="MU006219">
    <property type="protein sequence ID" value="KAF2830437.1"/>
    <property type="molecule type" value="Genomic_DNA"/>
</dbReference>
<proteinExistence type="predicted"/>
<sequence>MMVFLIIFSFGRWVSDMGVDRCCWMVLLWCAHRIDRAFGDGLVRYILGALRNTRGTSIYGWEFSSATAQHSEHGNSQGSFVNIYYEILARDRLIYCPIHRVLRSMIMTDELHWCNIRLVFWTGDVDIFKRTIQ</sequence>
<evidence type="ECO:0000313" key="3">
    <source>
        <dbReference type="Proteomes" id="UP000799424"/>
    </source>
</evidence>
<protein>
    <submittedName>
        <fullName evidence="2">Uncharacterized protein</fullName>
    </submittedName>
</protein>
<feature type="chain" id="PRO_5025582857" evidence="1">
    <location>
        <begin position="17"/>
        <end position="133"/>
    </location>
</feature>
<organism evidence="2 3">
    <name type="scientific">Ophiobolus disseminans</name>
    <dbReference type="NCBI Taxonomy" id="1469910"/>
    <lineage>
        <taxon>Eukaryota</taxon>
        <taxon>Fungi</taxon>
        <taxon>Dikarya</taxon>
        <taxon>Ascomycota</taxon>
        <taxon>Pezizomycotina</taxon>
        <taxon>Dothideomycetes</taxon>
        <taxon>Pleosporomycetidae</taxon>
        <taxon>Pleosporales</taxon>
        <taxon>Pleosporineae</taxon>
        <taxon>Phaeosphaeriaceae</taxon>
        <taxon>Ophiobolus</taxon>
    </lineage>
</organism>
<evidence type="ECO:0000313" key="2">
    <source>
        <dbReference type="EMBL" id="KAF2830437.1"/>
    </source>
</evidence>
<dbReference type="Proteomes" id="UP000799424">
    <property type="component" value="Unassembled WGS sequence"/>
</dbReference>
<feature type="signal peptide" evidence="1">
    <location>
        <begin position="1"/>
        <end position="16"/>
    </location>
</feature>
<reference evidence="2" key="1">
    <citation type="journal article" date="2020" name="Stud. Mycol.">
        <title>101 Dothideomycetes genomes: a test case for predicting lifestyles and emergence of pathogens.</title>
        <authorList>
            <person name="Haridas S."/>
            <person name="Albert R."/>
            <person name="Binder M."/>
            <person name="Bloem J."/>
            <person name="Labutti K."/>
            <person name="Salamov A."/>
            <person name="Andreopoulos B."/>
            <person name="Baker S."/>
            <person name="Barry K."/>
            <person name="Bills G."/>
            <person name="Bluhm B."/>
            <person name="Cannon C."/>
            <person name="Castanera R."/>
            <person name="Culley D."/>
            <person name="Daum C."/>
            <person name="Ezra D."/>
            <person name="Gonzalez J."/>
            <person name="Henrissat B."/>
            <person name="Kuo A."/>
            <person name="Liang C."/>
            <person name="Lipzen A."/>
            <person name="Lutzoni F."/>
            <person name="Magnuson J."/>
            <person name="Mondo S."/>
            <person name="Nolan M."/>
            <person name="Ohm R."/>
            <person name="Pangilinan J."/>
            <person name="Park H.-J."/>
            <person name="Ramirez L."/>
            <person name="Alfaro M."/>
            <person name="Sun H."/>
            <person name="Tritt A."/>
            <person name="Yoshinaga Y."/>
            <person name="Zwiers L.-H."/>
            <person name="Turgeon B."/>
            <person name="Goodwin S."/>
            <person name="Spatafora J."/>
            <person name="Crous P."/>
            <person name="Grigoriev I."/>
        </authorList>
    </citation>
    <scope>NUCLEOTIDE SEQUENCE</scope>
    <source>
        <strain evidence="2">CBS 113818</strain>
    </source>
</reference>
<keyword evidence="1" id="KW-0732">Signal</keyword>
<name>A0A6A7ACN9_9PLEO</name>